<dbReference type="PANTHER" id="PTHR37984:SF5">
    <property type="entry name" value="PROTEIN NYNRIN-LIKE"/>
    <property type="match status" value="1"/>
</dbReference>
<sequence>MGRVLEGLPGCVAYLDDLFVTRENNQDLAEKLDGVLRRMKHHGIRLKEEKCQYVVELRQSGDMAGTDALCRMVLTDTEDKRAHKVEYKTRKSNMLYLHEGHSVTAAEGAVATWRDDVSVREFKLLTRDSSACVEKRPAPPRSAIHPWERTKGSWHIIHVDLTGPVTRDMQRIVADSFSKWIEAISMKSTSSVRTITKFRATATGDHRSAAELPPRLPLLSPPLPSHPDKANLLAITAVAATNVVAAAADTATADAVTADALTVGSLGRRSRYFYPRLASASSFSRGFTSLLVDLQSLRPVDLQCFSHNTIPIYRLATTSITSPWLHATARHRATAVPLAPNHH</sequence>
<name>A0AAW0TBT5_SCYPA</name>
<dbReference type="AlphaFoldDB" id="A0AAW0TBT5"/>
<gene>
    <name evidence="1" type="ORF">O3P69_014405</name>
</gene>
<evidence type="ECO:0008006" key="3">
    <source>
        <dbReference type="Google" id="ProtNLM"/>
    </source>
</evidence>
<evidence type="ECO:0000313" key="1">
    <source>
        <dbReference type="EMBL" id="KAK8384822.1"/>
    </source>
</evidence>
<keyword evidence="2" id="KW-1185">Reference proteome</keyword>
<accession>A0AAW0TBT5</accession>
<evidence type="ECO:0000313" key="2">
    <source>
        <dbReference type="Proteomes" id="UP001487740"/>
    </source>
</evidence>
<dbReference type="InterPro" id="IPR043128">
    <property type="entry name" value="Rev_trsase/Diguanyl_cyclase"/>
</dbReference>
<dbReference type="InterPro" id="IPR050951">
    <property type="entry name" value="Retrovirus_Pol_polyprotein"/>
</dbReference>
<dbReference type="GO" id="GO:0071897">
    <property type="term" value="P:DNA biosynthetic process"/>
    <property type="evidence" value="ECO:0007669"/>
    <property type="project" value="UniProtKB-ARBA"/>
</dbReference>
<dbReference type="InterPro" id="IPR043502">
    <property type="entry name" value="DNA/RNA_pol_sf"/>
</dbReference>
<proteinExistence type="predicted"/>
<dbReference type="Proteomes" id="UP001487740">
    <property type="component" value="Unassembled WGS sequence"/>
</dbReference>
<dbReference type="PANTHER" id="PTHR37984">
    <property type="entry name" value="PROTEIN CBG26694"/>
    <property type="match status" value="1"/>
</dbReference>
<dbReference type="EMBL" id="JARAKH010000034">
    <property type="protein sequence ID" value="KAK8384822.1"/>
    <property type="molecule type" value="Genomic_DNA"/>
</dbReference>
<organism evidence="1 2">
    <name type="scientific">Scylla paramamosain</name>
    <name type="common">Mud crab</name>
    <dbReference type="NCBI Taxonomy" id="85552"/>
    <lineage>
        <taxon>Eukaryota</taxon>
        <taxon>Metazoa</taxon>
        <taxon>Ecdysozoa</taxon>
        <taxon>Arthropoda</taxon>
        <taxon>Crustacea</taxon>
        <taxon>Multicrustacea</taxon>
        <taxon>Malacostraca</taxon>
        <taxon>Eumalacostraca</taxon>
        <taxon>Eucarida</taxon>
        <taxon>Decapoda</taxon>
        <taxon>Pleocyemata</taxon>
        <taxon>Brachyura</taxon>
        <taxon>Eubrachyura</taxon>
        <taxon>Portunoidea</taxon>
        <taxon>Portunidae</taxon>
        <taxon>Portuninae</taxon>
        <taxon>Scylla</taxon>
    </lineage>
</organism>
<dbReference type="Gene3D" id="3.30.70.270">
    <property type="match status" value="1"/>
</dbReference>
<dbReference type="SUPFAM" id="SSF56672">
    <property type="entry name" value="DNA/RNA polymerases"/>
    <property type="match status" value="1"/>
</dbReference>
<protein>
    <recommendedName>
        <fullName evidence="3">Reverse transcriptase domain-containing protein</fullName>
    </recommendedName>
</protein>
<reference evidence="1 2" key="1">
    <citation type="submission" date="2023-03" db="EMBL/GenBank/DDBJ databases">
        <title>High-quality genome of Scylla paramamosain provides insights in environmental adaptation.</title>
        <authorList>
            <person name="Zhang L."/>
        </authorList>
    </citation>
    <scope>NUCLEOTIDE SEQUENCE [LARGE SCALE GENOMIC DNA]</scope>
    <source>
        <strain evidence="1">LZ_2023a</strain>
        <tissue evidence="1">Muscle</tissue>
    </source>
</reference>
<comment type="caution">
    <text evidence="1">The sequence shown here is derived from an EMBL/GenBank/DDBJ whole genome shotgun (WGS) entry which is preliminary data.</text>
</comment>